<feature type="region of interest" description="Disordered" evidence="1">
    <location>
        <begin position="166"/>
        <end position="186"/>
    </location>
</feature>
<dbReference type="AlphaFoldDB" id="A0A4Y2IYA0"/>
<sequence>MLPVLHASGHLNYAKSTHVCLQNCLKLLTSLNAAEYDLFITCGYFTIRCNEKFWSGIWSDMMIKYVLMRSISRSGRLTKRRGITATTIATWINSISKCSRIVEVMEEFEGVYSVSSELHEDLREANQKRNSKDLRTFISWLEEHNHFSKPSELSSLSTGVVADGKKEKGSCEVSRHYHEISDNSQR</sequence>
<evidence type="ECO:0000313" key="2">
    <source>
        <dbReference type="EMBL" id="GBM82584.1"/>
    </source>
</evidence>
<protein>
    <submittedName>
        <fullName evidence="2">Uncharacterized protein</fullName>
    </submittedName>
</protein>
<gene>
    <name evidence="2" type="ORF">AVEN_208187_1</name>
</gene>
<evidence type="ECO:0000256" key="1">
    <source>
        <dbReference type="SAM" id="MobiDB-lite"/>
    </source>
</evidence>
<name>A0A4Y2IYA0_ARAVE</name>
<evidence type="ECO:0000313" key="3">
    <source>
        <dbReference type="Proteomes" id="UP000499080"/>
    </source>
</evidence>
<comment type="caution">
    <text evidence="2">The sequence shown here is derived from an EMBL/GenBank/DDBJ whole genome shotgun (WGS) entry which is preliminary data.</text>
</comment>
<accession>A0A4Y2IYA0</accession>
<reference evidence="2 3" key="1">
    <citation type="journal article" date="2019" name="Sci. Rep.">
        <title>Orb-weaving spider Araneus ventricosus genome elucidates the spidroin gene catalogue.</title>
        <authorList>
            <person name="Kono N."/>
            <person name="Nakamura H."/>
            <person name="Ohtoshi R."/>
            <person name="Moran D.A.P."/>
            <person name="Shinohara A."/>
            <person name="Yoshida Y."/>
            <person name="Fujiwara M."/>
            <person name="Mori M."/>
            <person name="Tomita M."/>
            <person name="Arakawa K."/>
        </authorList>
    </citation>
    <scope>NUCLEOTIDE SEQUENCE [LARGE SCALE GENOMIC DNA]</scope>
</reference>
<organism evidence="2 3">
    <name type="scientific">Araneus ventricosus</name>
    <name type="common">Orbweaver spider</name>
    <name type="synonym">Epeira ventricosa</name>
    <dbReference type="NCBI Taxonomy" id="182803"/>
    <lineage>
        <taxon>Eukaryota</taxon>
        <taxon>Metazoa</taxon>
        <taxon>Ecdysozoa</taxon>
        <taxon>Arthropoda</taxon>
        <taxon>Chelicerata</taxon>
        <taxon>Arachnida</taxon>
        <taxon>Araneae</taxon>
        <taxon>Araneomorphae</taxon>
        <taxon>Entelegynae</taxon>
        <taxon>Araneoidea</taxon>
        <taxon>Araneidae</taxon>
        <taxon>Araneus</taxon>
    </lineage>
</organism>
<proteinExistence type="predicted"/>
<dbReference type="Proteomes" id="UP000499080">
    <property type="component" value="Unassembled WGS sequence"/>
</dbReference>
<dbReference type="EMBL" id="BGPR01003019">
    <property type="protein sequence ID" value="GBM82584.1"/>
    <property type="molecule type" value="Genomic_DNA"/>
</dbReference>
<keyword evidence="3" id="KW-1185">Reference proteome</keyword>